<dbReference type="OrthoDB" id="275783at2759"/>
<comment type="similarity">
    <text evidence="1 6">Belongs to the DTD family.</text>
</comment>
<comment type="caution">
    <text evidence="8">The sequence shown here is derived from an EMBL/GenBank/DDBJ whole genome shotgun (WGS) entry which is preliminary data.</text>
</comment>
<dbReference type="Pfam" id="PF02580">
    <property type="entry name" value="Tyr_Deacylase"/>
    <property type="match status" value="1"/>
</dbReference>
<organism evidence="8 9">
    <name type="scientific">Pholiota conissans</name>
    <dbReference type="NCBI Taxonomy" id="109636"/>
    <lineage>
        <taxon>Eukaryota</taxon>
        <taxon>Fungi</taxon>
        <taxon>Dikarya</taxon>
        <taxon>Basidiomycota</taxon>
        <taxon>Agaricomycotina</taxon>
        <taxon>Agaricomycetes</taxon>
        <taxon>Agaricomycetidae</taxon>
        <taxon>Agaricales</taxon>
        <taxon>Agaricineae</taxon>
        <taxon>Strophariaceae</taxon>
        <taxon>Pholiota</taxon>
    </lineage>
</organism>
<dbReference type="CDD" id="cd00563">
    <property type="entry name" value="Dtyr_deacylase"/>
    <property type="match status" value="1"/>
</dbReference>
<reference evidence="8" key="1">
    <citation type="submission" date="2020-11" db="EMBL/GenBank/DDBJ databases">
        <authorList>
            <consortium name="DOE Joint Genome Institute"/>
            <person name="Ahrendt S."/>
            <person name="Riley R."/>
            <person name="Andreopoulos W."/>
            <person name="Labutti K."/>
            <person name="Pangilinan J."/>
            <person name="Ruiz-Duenas F.J."/>
            <person name="Barrasa J.M."/>
            <person name="Sanchez-Garcia M."/>
            <person name="Camarero S."/>
            <person name="Miyauchi S."/>
            <person name="Serrano A."/>
            <person name="Linde D."/>
            <person name="Babiker R."/>
            <person name="Drula E."/>
            <person name="Ayuso-Fernandez I."/>
            <person name="Pacheco R."/>
            <person name="Padilla G."/>
            <person name="Ferreira P."/>
            <person name="Barriuso J."/>
            <person name="Kellner H."/>
            <person name="Castanera R."/>
            <person name="Alfaro M."/>
            <person name="Ramirez L."/>
            <person name="Pisabarro A.G."/>
            <person name="Kuo A."/>
            <person name="Tritt A."/>
            <person name="Lipzen A."/>
            <person name="He G."/>
            <person name="Yan M."/>
            <person name="Ng V."/>
            <person name="Cullen D."/>
            <person name="Martin F."/>
            <person name="Rosso M.-N."/>
            <person name="Henrissat B."/>
            <person name="Hibbett D."/>
            <person name="Martinez A.T."/>
            <person name="Grigoriev I.V."/>
        </authorList>
    </citation>
    <scope>NUCLEOTIDE SEQUENCE</scope>
    <source>
        <strain evidence="8">CIRM-BRFM 674</strain>
    </source>
</reference>
<sequence>MRAIIQRVSSASVTVNNEVVSKISNGLMVLVGIGSDDTDADVAVLSKKILSLRVFSDPANEENMWKASVKDVDGDILCVSQFTLLANTTKGNKPDFHRAMSTEPSRNLYATFLESLKAAYHPHKIQDGKFGAMMSVNLTNEGPVTFTLDSRKFEYVASPEDSRNSGKKKKAGPLKSEKDAQPIDDAP</sequence>
<name>A0A9P5Z1T5_9AGAR</name>
<dbReference type="PANTHER" id="PTHR10472:SF5">
    <property type="entry name" value="D-AMINOACYL-TRNA DEACYLASE 1"/>
    <property type="match status" value="1"/>
</dbReference>
<dbReference type="NCBIfam" id="TIGR00256">
    <property type="entry name" value="D-aminoacyl-tRNA deacylase"/>
    <property type="match status" value="1"/>
</dbReference>
<comment type="catalytic activity">
    <reaction evidence="4">
        <text>glycyl-tRNA(Ala) + H2O = tRNA(Ala) + glycine + H(+)</text>
        <dbReference type="Rhea" id="RHEA:53744"/>
        <dbReference type="Rhea" id="RHEA-COMP:9657"/>
        <dbReference type="Rhea" id="RHEA-COMP:13640"/>
        <dbReference type="ChEBI" id="CHEBI:15377"/>
        <dbReference type="ChEBI" id="CHEBI:15378"/>
        <dbReference type="ChEBI" id="CHEBI:57305"/>
        <dbReference type="ChEBI" id="CHEBI:78442"/>
        <dbReference type="ChEBI" id="CHEBI:78522"/>
        <dbReference type="EC" id="3.1.1.96"/>
    </reaction>
</comment>
<evidence type="ECO:0000256" key="5">
    <source>
        <dbReference type="ARBA" id="ARBA00048018"/>
    </source>
</evidence>
<evidence type="ECO:0000256" key="3">
    <source>
        <dbReference type="ARBA" id="ARBA00020007"/>
    </source>
</evidence>
<dbReference type="SUPFAM" id="SSF69500">
    <property type="entry name" value="DTD-like"/>
    <property type="match status" value="1"/>
</dbReference>
<comment type="subcellular location">
    <subcellularLocation>
        <location evidence="6">Cytoplasm</location>
    </subcellularLocation>
</comment>
<evidence type="ECO:0000256" key="6">
    <source>
        <dbReference type="RuleBase" id="RU003470"/>
    </source>
</evidence>
<evidence type="ECO:0000256" key="7">
    <source>
        <dbReference type="SAM" id="MobiDB-lite"/>
    </source>
</evidence>
<dbReference type="EC" id="3.1.1.96" evidence="2 6"/>
<dbReference type="EMBL" id="MU155216">
    <property type="protein sequence ID" value="KAF9479276.1"/>
    <property type="molecule type" value="Genomic_DNA"/>
</dbReference>
<evidence type="ECO:0000313" key="9">
    <source>
        <dbReference type="Proteomes" id="UP000807469"/>
    </source>
</evidence>
<accession>A0A9P5Z1T5</accession>
<dbReference type="PANTHER" id="PTHR10472">
    <property type="entry name" value="D-TYROSYL-TRNA TYR DEACYLASE"/>
    <property type="match status" value="1"/>
</dbReference>
<evidence type="ECO:0000256" key="1">
    <source>
        <dbReference type="ARBA" id="ARBA00009673"/>
    </source>
</evidence>
<dbReference type="Gene3D" id="3.50.80.10">
    <property type="entry name" value="D-tyrosyl-tRNA(Tyr) deacylase"/>
    <property type="match status" value="1"/>
</dbReference>
<keyword evidence="9" id="KW-1185">Reference proteome</keyword>
<keyword evidence="6" id="KW-0694">RNA-binding</keyword>
<dbReference type="FunFam" id="3.50.80.10:FF:000001">
    <property type="entry name" value="D-aminoacyl-tRNA deacylase"/>
    <property type="match status" value="1"/>
</dbReference>
<dbReference type="AlphaFoldDB" id="A0A9P5Z1T5"/>
<keyword evidence="6" id="KW-0963">Cytoplasm</keyword>
<proteinExistence type="inferred from homology"/>
<keyword evidence="6" id="KW-0378">Hydrolase</keyword>
<gene>
    <name evidence="8" type="ORF">BDN70DRAFT_807288</name>
</gene>
<dbReference type="InterPro" id="IPR003732">
    <property type="entry name" value="Daa-tRNA_deacyls_DTD"/>
</dbReference>
<evidence type="ECO:0000256" key="4">
    <source>
        <dbReference type="ARBA" id="ARBA00047676"/>
    </source>
</evidence>
<evidence type="ECO:0000313" key="8">
    <source>
        <dbReference type="EMBL" id="KAF9479276.1"/>
    </source>
</evidence>
<dbReference type="HAMAP" id="MF_00518">
    <property type="entry name" value="Deacylase_Dtd"/>
    <property type="match status" value="1"/>
</dbReference>
<keyword evidence="6" id="KW-0820">tRNA-binding</keyword>
<feature type="region of interest" description="Disordered" evidence="7">
    <location>
        <begin position="157"/>
        <end position="187"/>
    </location>
</feature>
<dbReference type="InterPro" id="IPR023509">
    <property type="entry name" value="DTD-like_sf"/>
</dbReference>
<comment type="catalytic activity">
    <reaction evidence="5">
        <text>a D-aminoacyl-tRNA + H2O = a tRNA + a D-alpha-amino acid + H(+)</text>
        <dbReference type="Rhea" id="RHEA:13953"/>
        <dbReference type="Rhea" id="RHEA-COMP:10123"/>
        <dbReference type="Rhea" id="RHEA-COMP:10124"/>
        <dbReference type="ChEBI" id="CHEBI:15377"/>
        <dbReference type="ChEBI" id="CHEBI:15378"/>
        <dbReference type="ChEBI" id="CHEBI:59871"/>
        <dbReference type="ChEBI" id="CHEBI:78442"/>
        <dbReference type="ChEBI" id="CHEBI:79333"/>
        <dbReference type="EC" id="3.1.1.96"/>
    </reaction>
</comment>
<evidence type="ECO:0000256" key="2">
    <source>
        <dbReference type="ARBA" id="ARBA00013056"/>
    </source>
</evidence>
<dbReference type="GO" id="GO:0051500">
    <property type="term" value="F:D-tyrosyl-tRNA(Tyr) deacylase activity"/>
    <property type="evidence" value="ECO:0007669"/>
    <property type="project" value="TreeGrafter"/>
</dbReference>
<dbReference type="Proteomes" id="UP000807469">
    <property type="component" value="Unassembled WGS sequence"/>
</dbReference>
<protein>
    <recommendedName>
        <fullName evidence="3 6">D-aminoacyl-tRNA deacylase</fullName>
        <ecNumber evidence="2 6">3.1.1.96</ecNumber>
    </recommendedName>
</protein>
<dbReference type="GO" id="GO:0005737">
    <property type="term" value="C:cytoplasm"/>
    <property type="evidence" value="ECO:0007669"/>
    <property type="project" value="UniProtKB-SubCell"/>
</dbReference>
<dbReference type="GO" id="GO:0000049">
    <property type="term" value="F:tRNA binding"/>
    <property type="evidence" value="ECO:0007669"/>
    <property type="project" value="UniProtKB-KW"/>
</dbReference>